<evidence type="ECO:0000313" key="8">
    <source>
        <dbReference type="Proteomes" id="UP001596415"/>
    </source>
</evidence>
<dbReference type="InterPro" id="IPR006664">
    <property type="entry name" value="OMP_bac"/>
</dbReference>
<dbReference type="Gene3D" id="3.30.1330.60">
    <property type="entry name" value="OmpA-like domain"/>
    <property type="match status" value="1"/>
</dbReference>
<proteinExistence type="predicted"/>
<evidence type="ECO:0000313" key="7">
    <source>
        <dbReference type="EMBL" id="MFC7356503.1"/>
    </source>
</evidence>
<gene>
    <name evidence="7" type="ORF">ACFQO1_02300</name>
</gene>
<evidence type="ECO:0000256" key="5">
    <source>
        <dbReference type="SAM" id="SignalP"/>
    </source>
</evidence>
<feature type="domain" description="OmpA-like" evidence="6">
    <location>
        <begin position="533"/>
        <end position="654"/>
    </location>
</feature>
<dbReference type="Pfam" id="PF07676">
    <property type="entry name" value="PD40"/>
    <property type="match status" value="3"/>
</dbReference>
<dbReference type="PANTHER" id="PTHR30329:SF21">
    <property type="entry name" value="LIPOPROTEIN YIAD-RELATED"/>
    <property type="match status" value="1"/>
</dbReference>
<dbReference type="Gene3D" id="2.60.40.1120">
    <property type="entry name" value="Carboxypeptidase-like, regulatory domain"/>
    <property type="match status" value="1"/>
</dbReference>
<evidence type="ECO:0000256" key="4">
    <source>
        <dbReference type="PROSITE-ProRule" id="PRU00473"/>
    </source>
</evidence>
<protein>
    <submittedName>
        <fullName evidence="7">OmpA family protein</fullName>
    </submittedName>
</protein>
<reference evidence="8" key="1">
    <citation type="journal article" date="2019" name="Int. J. Syst. Evol. Microbiol.">
        <title>The Global Catalogue of Microorganisms (GCM) 10K type strain sequencing project: providing services to taxonomists for standard genome sequencing and annotation.</title>
        <authorList>
            <consortium name="The Broad Institute Genomics Platform"/>
            <consortium name="The Broad Institute Genome Sequencing Center for Infectious Disease"/>
            <person name="Wu L."/>
            <person name="Ma J."/>
        </authorList>
    </citation>
    <scope>NUCLEOTIDE SEQUENCE [LARGE SCALE GENOMIC DNA]</scope>
    <source>
        <strain evidence="8">CGMCC 1.16306</strain>
    </source>
</reference>
<dbReference type="Proteomes" id="UP001596415">
    <property type="component" value="Unassembled WGS sequence"/>
</dbReference>
<evidence type="ECO:0000256" key="1">
    <source>
        <dbReference type="ARBA" id="ARBA00004442"/>
    </source>
</evidence>
<evidence type="ECO:0000256" key="3">
    <source>
        <dbReference type="ARBA" id="ARBA00023237"/>
    </source>
</evidence>
<dbReference type="SUPFAM" id="SSF48452">
    <property type="entry name" value="TPR-like"/>
    <property type="match status" value="1"/>
</dbReference>
<evidence type="ECO:0000259" key="6">
    <source>
        <dbReference type="PROSITE" id="PS51123"/>
    </source>
</evidence>
<dbReference type="InterPro" id="IPR011042">
    <property type="entry name" value="6-blade_b-propeller_TolB-like"/>
</dbReference>
<keyword evidence="5" id="KW-0732">Signal</keyword>
<dbReference type="CDD" id="cd07185">
    <property type="entry name" value="OmpA_C-like"/>
    <property type="match status" value="1"/>
</dbReference>
<keyword evidence="2 4" id="KW-0472">Membrane</keyword>
<keyword evidence="3" id="KW-0998">Cell outer membrane</keyword>
<dbReference type="PANTHER" id="PTHR30329">
    <property type="entry name" value="STATOR ELEMENT OF FLAGELLAR MOTOR COMPLEX"/>
    <property type="match status" value="1"/>
</dbReference>
<dbReference type="Pfam" id="PF13620">
    <property type="entry name" value="CarboxypepD_reg"/>
    <property type="match status" value="1"/>
</dbReference>
<dbReference type="SUPFAM" id="SSF103088">
    <property type="entry name" value="OmpA-like"/>
    <property type="match status" value="1"/>
</dbReference>
<evidence type="ECO:0000256" key="2">
    <source>
        <dbReference type="ARBA" id="ARBA00023136"/>
    </source>
</evidence>
<dbReference type="InterPro" id="IPR050330">
    <property type="entry name" value="Bact_OuterMem_StrucFunc"/>
</dbReference>
<feature type="signal peptide" evidence="5">
    <location>
        <begin position="1"/>
        <end position="22"/>
    </location>
</feature>
<dbReference type="EMBL" id="JBHTBN010000001">
    <property type="protein sequence ID" value="MFC7356503.1"/>
    <property type="molecule type" value="Genomic_DNA"/>
</dbReference>
<comment type="subcellular location">
    <subcellularLocation>
        <location evidence="1">Cell outer membrane</location>
    </subcellularLocation>
</comment>
<organism evidence="7 8">
    <name type="scientific">Jejudonia soesokkakensis</name>
    <dbReference type="NCBI Taxonomy" id="1323432"/>
    <lineage>
        <taxon>Bacteria</taxon>
        <taxon>Pseudomonadati</taxon>
        <taxon>Bacteroidota</taxon>
        <taxon>Flavobacteriia</taxon>
        <taxon>Flavobacteriales</taxon>
        <taxon>Flavobacteriaceae</taxon>
        <taxon>Jejudonia</taxon>
    </lineage>
</organism>
<dbReference type="InterPro" id="IPR006665">
    <property type="entry name" value="OmpA-like"/>
</dbReference>
<dbReference type="InterPro" id="IPR036737">
    <property type="entry name" value="OmpA-like_sf"/>
</dbReference>
<dbReference type="SUPFAM" id="SSF82171">
    <property type="entry name" value="DPP6 N-terminal domain-like"/>
    <property type="match status" value="1"/>
</dbReference>
<dbReference type="InterPro" id="IPR011659">
    <property type="entry name" value="WD40"/>
</dbReference>
<name>A0ABW2MS19_9FLAO</name>
<dbReference type="Pfam" id="PF00691">
    <property type="entry name" value="OmpA"/>
    <property type="match status" value="1"/>
</dbReference>
<dbReference type="PROSITE" id="PS51123">
    <property type="entry name" value="OMPA_2"/>
    <property type="match status" value="1"/>
</dbReference>
<dbReference type="RefSeq" id="WP_380216309.1">
    <property type="nucleotide sequence ID" value="NZ_JBHTBN010000001.1"/>
</dbReference>
<accession>A0ABW2MS19</accession>
<feature type="chain" id="PRO_5046164766" evidence="5">
    <location>
        <begin position="23"/>
        <end position="654"/>
    </location>
</feature>
<dbReference type="SUPFAM" id="SSF49464">
    <property type="entry name" value="Carboxypeptidase regulatory domain-like"/>
    <property type="match status" value="1"/>
</dbReference>
<sequence>MKNYFKKSLVFVFLFSISFSIAQEKKMADANQDFNDYAFIDAREAYLKVAEDGYRDEKLLERLGDSYYFTADYKNAAKWYGALYDTSESIKPEYLYRYALSLKSNQQYNASDAIMEEFLNAKGSDYRAKLYQNERNYLQEIEQQSGRFEMMSIGFNSALSDFAPSFYQGNLVISSNRNKNGVSRLIHDWNDQPFLDLYFVPTGKEDSLDDVDKMTSAINTKYHESTSVFTKDGNTMYFTRNNFTEDDYKSDSNGTNRLKLYRAKKNGKGDWEVSELPFNNDEYSVAHPALSKDEKTLYFSSDMPGGKGMSDLYKVTIEGDGFGTPVSLGDGINTEGRDTFPFISSEDRLYFASDGHIGLGGLDVFVTDREGDGFGNVYNVGKPINSPMDDFSFIINGTTGLGYFASNREGGAGDDDIYSFQRLKDPMNSSTACTQRVEGSVLDKESNEAIAGAKVMLLNDSGDVIESALSGADGSFSFLTLECSSQYAVRSSKTNYTTAEKPFATPNSSGVIKKTLFMSGGADLGVTPAGIGTDLGLVLGLNPIYFDLDKSNIRYDAEIELRKVIAVMKTYPSMNIDVRSHTDSRADDAYNMALSERRAAATVEYLVNNGGIDRSRLTSKGYGETQLTNGCVNGATCDEGAHQLNRRSEFIIIR</sequence>
<dbReference type="PRINTS" id="PR01021">
    <property type="entry name" value="OMPADOMAIN"/>
</dbReference>
<dbReference type="InterPro" id="IPR011990">
    <property type="entry name" value="TPR-like_helical_dom_sf"/>
</dbReference>
<keyword evidence="8" id="KW-1185">Reference proteome</keyword>
<comment type="caution">
    <text evidence="7">The sequence shown here is derived from an EMBL/GenBank/DDBJ whole genome shotgun (WGS) entry which is preliminary data.</text>
</comment>
<dbReference type="InterPro" id="IPR008969">
    <property type="entry name" value="CarboxyPept-like_regulatory"/>
</dbReference>
<dbReference type="Gene3D" id="2.120.10.30">
    <property type="entry name" value="TolB, C-terminal domain"/>
    <property type="match status" value="1"/>
</dbReference>